<feature type="chain" id="PRO_5011779371" description="Haemolysin activator HlyB C-terminal domain-containing protein" evidence="1">
    <location>
        <begin position="22"/>
        <end position="383"/>
    </location>
</feature>
<protein>
    <recommendedName>
        <fullName evidence="2">Haemolysin activator HlyB C-terminal domain-containing protein</fullName>
    </recommendedName>
</protein>
<feature type="signal peptide" evidence="1">
    <location>
        <begin position="1"/>
        <end position="21"/>
    </location>
</feature>
<reference evidence="4" key="1">
    <citation type="submission" date="2016-10" db="EMBL/GenBank/DDBJ databases">
        <authorList>
            <person name="Varghese N."/>
            <person name="Submissions S."/>
        </authorList>
    </citation>
    <scope>NUCLEOTIDE SEQUENCE [LARGE SCALE GENOMIC DNA]</scope>
    <source>
        <strain evidence="4">CGMCC 1.6775</strain>
    </source>
</reference>
<evidence type="ECO:0000313" key="4">
    <source>
        <dbReference type="Proteomes" id="UP000199339"/>
    </source>
</evidence>
<dbReference type="Gene3D" id="2.40.160.50">
    <property type="entry name" value="membrane protein fhac: a member of the omp85/tpsb transporter family"/>
    <property type="match status" value="1"/>
</dbReference>
<keyword evidence="4" id="KW-1185">Reference proteome</keyword>
<proteinExistence type="predicted"/>
<evidence type="ECO:0000259" key="2">
    <source>
        <dbReference type="Pfam" id="PF03865"/>
    </source>
</evidence>
<evidence type="ECO:0000256" key="1">
    <source>
        <dbReference type="SAM" id="SignalP"/>
    </source>
</evidence>
<name>A0A1I4T292_9GAMM</name>
<accession>A0A1I4T292</accession>
<keyword evidence="1" id="KW-0732">Signal</keyword>
<dbReference type="InterPro" id="IPR005565">
    <property type="entry name" value="Hemolysn_activator_HlyB_C"/>
</dbReference>
<sequence length="383" mass="41754">MRALNIAALFLCAFVPTVALAAQDRGMAGAWMFQAASMLDSVTDYLSNRIDVSGSSTQNNDRSAGHLALAGNGIIWSRHELGLRFRDTASRKEGDGEQSLALRYAMPLMGNHMELEVEESEFRGVVKEPGQQLDTSGNRSFYRLTATRSLGSFLGVDLHQVIRHTGSTRSVFEESEWVHDSSHQLSSIGLKSSSERELIGGLRASTHMTAVGGMEYHSTEYVDGETEDRAQFHRIELAALLQRQVLNWDLNLGGRYQFAPEDLPGSERITVGGSALISGFNGQAVTGTEGGWLRFNAASPAWHVPFASRFQSSLSLSVMRGWAPDDTDNDQRLSAVSAGEISLNINSDRFRANMTVGRLLNSDRSDVVVPSAPDVALSLQMGI</sequence>
<dbReference type="Pfam" id="PF03865">
    <property type="entry name" value="ShlB"/>
    <property type="match status" value="1"/>
</dbReference>
<organism evidence="3 4">
    <name type="scientific">Marinobacter pelagius</name>
    <dbReference type="NCBI Taxonomy" id="379482"/>
    <lineage>
        <taxon>Bacteria</taxon>
        <taxon>Pseudomonadati</taxon>
        <taxon>Pseudomonadota</taxon>
        <taxon>Gammaproteobacteria</taxon>
        <taxon>Pseudomonadales</taxon>
        <taxon>Marinobacteraceae</taxon>
        <taxon>Marinobacter</taxon>
    </lineage>
</organism>
<dbReference type="Proteomes" id="UP000199339">
    <property type="component" value="Unassembled WGS sequence"/>
</dbReference>
<dbReference type="EMBL" id="FOUR01000002">
    <property type="protein sequence ID" value="SFM70755.1"/>
    <property type="molecule type" value="Genomic_DNA"/>
</dbReference>
<evidence type="ECO:0000313" key="3">
    <source>
        <dbReference type="EMBL" id="SFM70755.1"/>
    </source>
</evidence>
<dbReference type="AlphaFoldDB" id="A0A1I4T292"/>
<feature type="domain" description="Haemolysin activator HlyB C-terminal" evidence="2">
    <location>
        <begin position="50"/>
        <end position="300"/>
    </location>
</feature>
<gene>
    <name evidence="3" type="ORF">SAMN04487961_0960</name>
</gene>